<dbReference type="RefSeq" id="XP_040766141.1">
    <property type="nucleotide sequence ID" value="XM_040912335.1"/>
</dbReference>
<evidence type="ECO:0000256" key="1">
    <source>
        <dbReference type="ARBA" id="ARBA00004604"/>
    </source>
</evidence>
<evidence type="ECO:0000256" key="4">
    <source>
        <dbReference type="ARBA" id="ARBA00022737"/>
    </source>
</evidence>
<dbReference type="InterPro" id="IPR011990">
    <property type="entry name" value="TPR-like_helical_dom_sf"/>
</dbReference>
<dbReference type="GO" id="GO:0030515">
    <property type="term" value="F:snoRNA binding"/>
    <property type="evidence" value="ECO:0007669"/>
    <property type="project" value="InterPro"/>
</dbReference>
<dbReference type="SMART" id="SM00386">
    <property type="entry name" value="HAT"/>
    <property type="match status" value="4"/>
</dbReference>
<dbReference type="GO" id="GO:0034388">
    <property type="term" value="C:Pwp2p-containing subcomplex of 90S preribosome"/>
    <property type="evidence" value="ECO:0007669"/>
    <property type="project" value="TreeGrafter"/>
</dbReference>
<comment type="similarity">
    <text evidence="2">Belongs to the UTP6 family.</text>
</comment>
<dbReference type="EMBL" id="KV427615">
    <property type="protein sequence ID" value="KZT08401.1"/>
    <property type="molecule type" value="Genomic_DNA"/>
</dbReference>
<dbReference type="InterPro" id="IPR055347">
    <property type="entry name" value="UTP6_N"/>
</dbReference>
<evidence type="ECO:0000256" key="3">
    <source>
        <dbReference type="ARBA" id="ARBA00022552"/>
    </source>
</evidence>
<keyword evidence="3" id="KW-0698">rRNA processing</keyword>
<dbReference type="Pfam" id="PF08640">
    <property type="entry name" value="U3_assoc_6"/>
    <property type="match status" value="1"/>
</dbReference>
<dbReference type="InterPro" id="IPR003107">
    <property type="entry name" value="HAT"/>
</dbReference>
<gene>
    <name evidence="8" type="ORF">LAESUDRAFT_757637</name>
</gene>
<dbReference type="PANTHER" id="PTHR23271">
    <property type="entry name" value="HEPATOCELLULAR CARCINOMA-ASSOCIATED ANTIGEN 66"/>
    <property type="match status" value="1"/>
</dbReference>
<feature type="domain" description="U3 small nucleolar RNA-associated protein 6 N-terminal" evidence="7">
    <location>
        <begin position="9"/>
        <end position="93"/>
    </location>
</feature>
<dbReference type="GO" id="GO:0000462">
    <property type="term" value="P:maturation of SSU-rRNA from tricistronic rRNA transcript (SSU-rRNA, 5.8S rRNA, LSU-rRNA)"/>
    <property type="evidence" value="ECO:0007669"/>
    <property type="project" value="InterPro"/>
</dbReference>
<feature type="region of interest" description="Disordered" evidence="6">
    <location>
        <begin position="574"/>
        <end position="619"/>
    </location>
</feature>
<dbReference type="OrthoDB" id="28112at2759"/>
<dbReference type="Proteomes" id="UP000076871">
    <property type="component" value="Unassembled WGS sequence"/>
</dbReference>
<dbReference type="InterPro" id="IPR013949">
    <property type="entry name" value="Utp6"/>
</dbReference>
<evidence type="ECO:0000256" key="6">
    <source>
        <dbReference type="SAM" id="MobiDB-lite"/>
    </source>
</evidence>
<keyword evidence="9" id="KW-1185">Reference proteome</keyword>
<reference evidence="8 9" key="1">
    <citation type="journal article" date="2016" name="Mol. Biol. Evol.">
        <title>Comparative Genomics of Early-Diverging Mushroom-Forming Fungi Provides Insights into the Origins of Lignocellulose Decay Capabilities.</title>
        <authorList>
            <person name="Nagy L.G."/>
            <person name="Riley R."/>
            <person name="Tritt A."/>
            <person name="Adam C."/>
            <person name="Daum C."/>
            <person name="Floudas D."/>
            <person name="Sun H."/>
            <person name="Yadav J.S."/>
            <person name="Pangilinan J."/>
            <person name="Larsson K.H."/>
            <person name="Matsuura K."/>
            <person name="Barry K."/>
            <person name="Labutti K."/>
            <person name="Kuo R."/>
            <person name="Ohm R.A."/>
            <person name="Bhattacharya S.S."/>
            <person name="Shirouzu T."/>
            <person name="Yoshinaga Y."/>
            <person name="Martin F.M."/>
            <person name="Grigoriev I.V."/>
            <person name="Hibbett D.S."/>
        </authorList>
    </citation>
    <scope>NUCLEOTIDE SEQUENCE [LARGE SCALE GENOMIC DNA]</scope>
    <source>
        <strain evidence="8 9">93-53</strain>
    </source>
</reference>
<dbReference type="InParanoid" id="A0A165F4Z5"/>
<evidence type="ECO:0000259" key="7">
    <source>
        <dbReference type="Pfam" id="PF08640"/>
    </source>
</evidence>
<proteinExistence type="inferred from homology"/>
<comment type="subcellular location">
    <subcellularLocation>
        <location evidence="1">Nucleus</location>
        <location evidence="1">Nucleolus</location>
    </subcellularLocation>
</comment>
<organism evidence="8 9">
    <name type="scientific">Laetiporus sulphureus 93-53</name>
    <dbReference type="NCBI Taxonomy" id="1314785"/>
    <lineage>
        <taxon>Eukaryota</taxon>
        <taxon>Fungi</taxon>
        <taxon>Dikarya</taxon>
        <taxon>Basidiomycota</taxon>
        <taxon>Agaricomycotina</taxon>
        <taxon>Agaricomycetes</taxon>
        <taxon>Polyporales</taxon>
        <taxon>Laetiporus</taxon>
    </lineage>
</organism>
<dbReference type="Gene3D" id="1.25.40.10">
    <property type="entry name" value="Tetratricopeptide repeat domain"/>
    <property type="match status" value="1"/>
</dbReference>
<evidence type="ECO:0000256" key="2">
    <source>
        <dbReference type="ARBA" id="ARBA00010734"/>
    </source>
</evidence>
<keyword evidence="4" id="KW-0677">Repeat</keyword>
<feature type="region of interest" description="Disordered" evidence="6">
    <location>
        <begin position="208"/>
        <end position="236"/>
    </location>
</feature>
<evidence type="ECO:0000313" key="8">
    <source>
        <dbReference type="EMBL" id="KZT08401.1"/>
    </source>
</evidence>
<dbReference type="STRING" id="1314785.A0A165F4Z5"/>
<dbReference type="SUPFAM" id="SSF48452">
    <property type="entry name" value="TPR-like"/>
    <property type="match status" value="1"/>
</dbReference>
<dbReference type="GeneID" id="63829363"/>
<dbReference type="GO" id="GO:0032040">
    <property type="term" value="C:small-subunit processome"/>
    <property type="evidence" value="ECO:0007669"/>
    <property type="project" value="TreeGrafter"/>
</dbReference>
<sequence length="761" mass="85444">MERVQFEQEQMLAELKDLVQKGIFTQREVKQIMQKRTAFETALVRRIPQKNDYLRYATYEMGLEALRRKRVKRLTQGDARPPPSVSDYALVRRQFHIFERALKKFKGDVALWIQYIRVAKKEGARTLVGRISARALQLHPNVPALYILAASHELEHLSPSAARALLQRGIRLNTESVELWREYVKMEMGFLENMRRRWSVLGIEVGEGKGQEKGKGKEKEIDADADEQGKGGEDVEKMEVDAEEVGNDGDAAKKAILEGAIVKSVMSSAAKAIPKIHLFTSLHELISAYPCLPSLRNSLLDYLFSLLHSVLPSDPTAIKLYASRYLTPDLEGEDLVDALRKANEELAIAVKEANQGENTEKLGEIYAQFVQEWCEKDIDNSLKGYLVTSLQLLAQRKTTAPPPALVSANIRLLTSYHELLQEYLPQSSNTPEKILRLARKCTTKNTGRAQVWLARLDAERAFGASGEELDRAWDDARGAVQGKGIESVWLWGLDHGHVRASGEGAVSSDLAPLPSEPDPEQVQLLERLLKDSRRIQDAEAWGRVHEMLLARYTAVTHAELSRRLKSAVAAEPESEEAAMVTDTQEPGAGIRKRKRTLEDVGNADSGNGLSEAYSTARSHGPLKKGQAKIAFTGQVEAVAAARAERVWQLGTAQMTTARVWEEVFAQEEDAAEELVKYGCESVQRVLESVYEYWRRKDGVTATVQWGRWLLAHGRAKEGMEVVVRVRSWLGAEDVREVERRWKRAVEGRETPEDDRGIDVDA</sequence>
<feature type="compositionally biased region" description="Polar residues" evidence="6">
    <location>
        <begin position="604"/>
        <end position="617"/>
    </location>
</feature>
<keyword evidence="5" id="KW-0539">Nucleus</keyword>
<evidence type="ECO:0000256" key="5">
    <source>
        <dbReference type="ARBA" id="ARBA00023242"/>
    </source>
</evidence>
<protein>
    <recommendedName>
        <fullName evidence="7">U3 small nucleolar RNA-associated protein 6 N-terminal domain-containing protein</fullName>
    </recommendedName>
</protein>
<evidence type="ECO:0000313" key="9">
    <source>
        <dbReference type="Proteomes" id="UP000076871"/>
    </source>
</evidence>
<dbReference type="PANTHER" id="PTHR23271:SF1">
    <property type="entry name" value="U3 SMALL NUCLEOLAR RNA-ASSOCIATED PROTEIN 6 HOMOLOG"/>
    <property type="match status" value="1"/>
</dbReference>
<accession>A0A165F4Z5</accession>
<name>A0A165F4Z5_9APHY</name>
<dbReference type="AlphaFoldDB" id="A0A165F4Z5"/>